<dbReference type="PANTHER" id="PTHR30290:SF10">
    <property type="entry name" value="PERIPLASMIC OLIGOPEPTIDE-BINDING PROTEIN-RELATED"/>
    <property type="match status" value="1"/>
</dbReference>
<evidence type="ECO:0000256" key="1">
    <source>
        <dbReference type="ARBA" id="ARBA00004196"/>
    </source>
</evidence>
<dbReference type="PIRSF" id="PIRSF002741">
    <property type="entry name" value="MppA"/>
    <property type="match status" value="1"/>
</dbReference>
<proteinExistence type="inferred from homology"/>
<organism evidence="7 8">
    <name type="scientific">Streptomyces blastmyceticus</name>
    <dbReference type="NCBI Taxonomy" id="68180"/>
    <lineage>
        <taxon>Bacteria</taxon>
        <taxon>Bacillati</taxon>
        <taxon>Actinomycetota</taxon>
        <taxon>Actinomycetes</taxon>
        <taxon>Kitasatosporales</taxon>
        <taxon>Streptomycetaceae</taxon>
        <taxon>Streptomyces</taxon>
    </lineage>
</organism>
<gene>
    <name evidence="7" type="ORF">GCM10010319_04240</name>
</gene>
<feature type="chain" id="PRO_5045193181" evidence="5">
    <location>
        <begin position="24"/>
        <end position="520"/>
    </location>
</feature>
<dbReference type="EMBL" id="BAAABW010000002">
    <property type="protein sequence ID" value="GAA0331423.1"/>
    <property type="molecule type" value="Genomic_DNA"/>
</dbReference>
<evidence type="ECO:0000313" key="8">
    <source>
        <dbReference type="Proteomes" id="UP001500063"/>
    </source>
</evidence>
<keyword evidence="8" id="KW-1185">Reference proteome</keyword>
<evidence type="ECO:0000313" key="7">
    <source>
        <dbReference type="EMBL" id="GAA0331423.1"/>
    </source>
</evidence>
<dbReference type="Pfam" id="PF00496">
    <property type="entry name" value="SBP_bac_5"/>
    <property type="match status" value="1"/>
</dbReference>
<evidence type="ECO:0000256" key="2">
    <source>
        <dbReference type="ARBA" id="ARBA00005695"/>
    </source>
</evidence>
<dbReference type="PROSITE" id="PS51257">
    <property type="entry name" value="PROKAR_LIPOPROTEIN"/>
    <property type="match status" value="1"/>
</dbReference>
<keyword evidence="4 5" id="KW-0732">Signal</keyword>
<dbReference type="SUPFAM" id="SSF53850">
    <property type="entry name" value="Periplasmic binding protein-like II"/>
    <property type="match status" value="1"/>
</dbReference>
<evidence type="ECO:0000256" key="4">
    <source>
        <dbReference type="ARBA" id="ARBA00022729"/>
    </source>
</evidence>
<dbReference type="Gene3D" id="3.40.190.10">
    <property type="entry name" value="Periplasmic binding protein-like II"/>
    <property type="match status" value="1"/>
</dbReference>
<reference evidence="7 8" key="1">
    <citation type="journal article" date="2019" name="Int. J. Syst. Evol. Microbiol.">
        <title>The Global Catalogue of Microorganisms (GCM) 10K type strain sequencing project: providing services to taxonomists for standard genome sequencing and annotation.</title>
        <authorList>
            <consortium name="The Broad Institute Genomics Platform"/>
            <consortium name="The Broad Institute Genome Sequencing Center for Infectious Disease"/>
            <person name="Wu L."/>
            <person name="Ma J."/>
        </authorList>
    </citation>
    <scope>NUCLEOTIDE SEQUENCE [LARGE SCALE GENOMIC DNA]</scope>
    <source>
        <strain evidence="7 8">JCM 4565</strain>
    </source>
</reference>
<name>A0ABN0WB43_9ACTN</name>
<accession>A0ABN0WB43</accession>
<dbReference type="InterPro" id="IPR039424">
    <property type="entry name" value="SBP_5"/>
</dbReference>
<comment type="subcellular location">
    <subcellularLocation>
        <location evidence="1">Cell envelope</location>
    </subcellularLocation>
</comment>
<dbReference type="InterPro" id="IPR030678">
    <property type="entry name" value="Peptide/Ni-bd"/>
</dbReference>
<sequence>MRAGRLRTGAAAAVAAVLLTAGAAGCGLASPGGGDRGPITVGTTDTVTALDPAGAYDIGSWALFGNLYQSLLTFTPGSATPVPDAASRCGFRGRSLQTYVCTLRDGLTFGNGHELTAKDVKFSFDRIRRIHAEQGPSALLSTLDAVETAGATVTFRLKVPDATFPFKIATGAGSIVDSSLYPADALRPGAEADGSGPYVLKSYRPGVRAELKPAKHYRGAVEPKGNAVDVRYFAGPAQLSEAWKRRGIEVAGRQLPPADIARRSPSDTGAKLMESSGSVARSLVFNLRDGSPVRQVAVRRAIAAVVDREALARDVHLRTVEPLYALIPQGLTGHSTSFFDAYPAPDPEKARTLLRQAGITGPVRFGLAYSKGAATDEEAALLKKQLEATGLFEVTTEHVEWAEFLAGYARGAYDTYCVSWLADFPDPDTFTTSVVGKDSALHSGYTSARVERLIRDTQQEEQRIRTSEDFRAIQKIIAEDVPLVPLWQKKEYVLGDADISGTQYLSDGTGTWRLWQLDRI</sequence>
<dbReference type="PANTHER" id="PTHR30290">
    <property type="entry name" value="PERIPLASMIC BINDING COMPONENT OF ABC TRANSPORTER"/>
    <property type="match status" value="1"/>
</dbReference>
<feature type="domain" description="Solute-binding protein family 5" evidence="6">
    <location>
        <begin position="82"/>
        <end position="437"/>
    </location>
</feature>
<comment type="caution">
    <text evidence="7">The sequence shown here is derived from an EMBL/GenBank/DDBJ whole genome shotgun (WGS) entry which is preliminary data.</text>
</comment>
<evidence type="ECO:0000256" key="5">
    <source>
        <dbReference type="SAM" id="SignalP"/>
    </source>
</evidence>
<feature type="signal peptide" evidence="5">
    <location>
        <begin position="1"/>
        <end position="23"/>
    </location>
</feature>
<keyword evidence="3" id="KW-0813">Transport</keyword>
<dbReference type="Gene3D" id="3.10.105.10">
    <property type="entry name" value="Dipeptide-binding Protein, Domain 3"/>
    <property type="match status" value="1"/>
</dbReference>
<evidence type="ECO:0000256" key="3">
    <source>
        <dbReference type="ARBA" id="ARBA00022448"/>
    </source>
</evidence>
<evidence type="ECO:0000259" key="6">
    <source>
        <dbReference type="Pfam" id="PF00496"/>
    </source>
</evidence>
<dbReference type="InterPro" id="IPR000914">
    <property type="entry name" value="SBP_5_dom"/>
</dbReference>
<dbReference type="Proteomes" id="UP001500063">
    <property type="component" value="Unassembled WGS sequence"/>
</dbReference>
<comment type="similarity">
    <text evidence="2">Belongs to the bacterial solute-binding protein 5 family.</text>
</comment>
<protein>
    <submittedName>
        <fullName evidence="7">ABC transporter substrate-binding protein</fullName>
    </submittedName>
</protein>
<dbReference type="RefSeq" id="WP_344115457.1">
    <property type="nucleotide sequence ID" value="NZ_BAAABW010000002.1"/>
</dbReference>